<dbReference type="PANTHER" id="PTHR28012:SF1">
    <property type="entry name" value="NUCLEAR FUSION PROTEIN KAR5"/>
    <property type="match status" value="1"/>
</dbReference>
<feature type="transmembrane region" description="Helical" evidence="11">
    <location>
        <begin position="431"/>
        <end position="450"/>
    </location>
</feature>
<dbReference type="AlphaFoldDB" id="A0A6A6C7X1"/>
<evidence type="ECO:0000313" key="13">
    <source>
        <dbReference type="EMBL" id="KAF2162300.1"/>
    </source>
</evidence>
<evidence type="ECO:0000313" key="14">
    <source>
        <dbReference type="Proteomes" id="UP000799537"/>
    </source>
</evidence>
<comment type="subcellular location">
    <subcellularLocation>
        <location evidence="11">Endoplasmic reticulum membrane</location>
    </subcellularLocation>
    <subcellularLocation>
        <location evidence="11">Nucleus membrane</location>
    </subcellularLocation>
</comment>
<evidence type="ECO:0000256" key="8">
    <source>
        <dbReference type="ARBA" id="ARBA00023136"/>
    </source>
</evidence>
<evidence type="ECO:0000256" key="12">
    <source>
        <dbReference type="SAM" id="SignalP"/>
    </source>
</evidence>
<dbReference type="GeneID" id="54561789"/>
<feature type="chain" id="PRO_5025339640" description="Nuclear fusion protein KAR5" evidence="12">
    <location>
        <begin position="20"/>
        <end position="549"/>
    </location>
</feature>
<dbReference type="Proteomes" id="UP000799537">
    <property type="component" value="Unassembled WGS sequence"/>
</dbReference>
<dbReference type="OrthoDB" id="5311848at2759"/>
<dbReference type="RefSeq" id="XP_033663189.1">
    <property type="nucleotide sequence ID" value="XM_033808517.1"/>
</dbReference>
<evidence type="ECO:0000256" key="7">
    <source>
        <dbReference type="ARBA" id="ARBA00022989"/>
    </source>
</evidence>
<sequence length="549" mass="60909">MSFAVFVSQILLACTLVLSLQQGTQVHAGWLSSAPTVPELGIEPNVTLTGYIAEVQATLQSLESKPACSRLAHKTLLNACGAYDRNSNQAFRSTDEAVKTFRDVFAIQMTACEMDEAQQEMPATCQPLLQPLAQDPRPYISDCLSSLHDSINPWTSYVHNKDSGDVMCFAMRAEMDKDEQLDNFRKMIAALQNIGYVIQDHGMTIDQILQLSKGLQTQVRESFILLQHETEQYHASIKQSFSEVAKDMSLMGQGVHSLLNSVGQVDQGLQQHLVQVKKIFERMVSLGTNVETYSTGVAIAREEFGELQARVQLQYQQMLEDVFKRVYELTADVTRANEGVASLAGLVASINTGMDSTFFALQGISIAADGVQYKMGDIHTQLDEMALQANDTQETMLLFNEQVEKIHSWATIGSGLLEGFISTTKCVSDFGLYYATATGLVMLCLSCLGIKLRYAMIVSALLGFTVAHIFLLPLVSLIKTNPTADTVFEEGVDVRWQFLLYGACFCMLVGAVIKTVFDQLIERHRPKDRDIEYDPASPSYLPSTEKYRI</sequence>
<keyword evidence="14" id="KW-1185">Reference proteome</keyword>
<evidence type="ECO:0008006" key="15">
    <source>
        <dbReference type="Google" id="ProtNLM"/>
    </source>
</evidence>
<dbReference type="InterPro" id="IPR007292">
    <property type="entry name" value="Nuclear_fusion_Kar5"/>
</dbReference>
<keyword evidence="8 11" id="KW-0472">Membrane</keyword>
<dbReference type="EMBL" id="ML993614">
    <property type="protein sequence ID" value="KAF2162300.1"/>
    <property type="molecule type" value="Genomic_DNA"/>
</dbReference>
<keyword evidence="10 11" id="KW-0539">Nucleus</keyword>
<evidence type="ECO:0000256" key="6">
    <source>
        <dbReference type="ARBA" id="ARBA00022824"/>
    </source>
</evidence>
<evidence type="ECO:0000256" key="10">
    <source>
        <dbReference type="ARBA" id="ARBA00023242"/>
    </source>
</evidence>
<dbReference type="GO" id="GO:0000742">
    <property type="term" value="P:karyogamy involved in conjugation with cellular fusion"/>
    <property type="evidence" value="ECO:0007669"/>
    <property type="project" value="UniProtKB-UniRule"/>
</dbReference>
<keyword evidence="7 11" id="KW-1133">Transmembrane helix</keyword>
<gene>
    <name evidence="13" type="ORF">M409DRAFT_27304</name>
</gene>
<evidence type="ECO:0000256" key="5">
    <source>
        <dbReference type="ARBA" id="ARBA00022729"/>
    </source>
</evidence>
<protein>
    <recommendedName>
        <fullName evidence="15">Nuclear fusion protein KAR5</fullName>
    </recommendedName>
</protein>
<comment type="function">
    <text evidence="1 11">Required for nuclear membrane fusion during karyogamy.</text>
</comment>
<keyword evidence="3 11" id="KW-0415">Karyogamy</keyword>
<evidence type="ECO:0000256" key="1">
    <source>
        <dbReference type="ARBA" id="ARBA00003389"/>
    </source>
</evidence>
<organism evidence="13 14">
    <name type="scientific">Zasmidium cellare ATCC 36951</name>
    <dbReference type="NCBI Taxonomy" id="1080233"/>
    <lineage>
        <taxon>Eukaryota</taxon>
        <taxon>Fungi</taxon>
        <taxon>Dikarya</taxon>
        <taxon>Ascomycota</taxon>
        <taxon>Pezizomycotina</taxon>
        <taxon>Dothideomycetes</taxon>
        <taxon>Dothideomycetidae</taxon>
        <taxon>Mycosphaerellales</taxon>
        <taxon>Mycosphaerellaceae</taxon>
        <taxon>Zasmidium</taxon>
    </lineage>
</organism>
<proteinExistence type="inferred from homology"/>
<keyword evidence="9" id="KW-0325">Glycoprotein</keyword>
<dbReference type="GO" id="GO:0048288">
    <property type="term" value="P:nuclear membrane fusion involved in karyogamy"/>
    <property type="evidence" value="ECO:0007669"/>
    <property type="project" value="UniProtKB-UniRule"/>
</dbReference>
<comment type="similarity">
    <text evidence="2 11">Belongs to the KAR5 family.</text>
</comment>
<dbReference type="GO" id="GO:0031965">
    <property type="term" value="C:nuclear membrane"/>
    <property type="evidence" value="ECO:0007669"/>
    <property type="project" value="UniProtKB-SubCell"/>
</dbReference>
<evidence type="ECO:0000256" key="11">
    <source>
        <dbReference type="RuleBase" id="RU368082"/>
    </source>
</evidence>
<feature type="transmembrane region" description="Helical" evidence="11">
    <location>
        <begin position="457"/>
        <end position="478"/>
    </location>
</feature>
<keyword evidence="4 11" id="KW-0812">Transmembrane</keyword>
<keyword evidence="6 11" id="KW-0256">Endoplasmic reticulum</keyword>
<feature type="signal peptide" evidence="12">
    <location>
        <begin position="1"/>
        <end position="19"/>
    </location>
</feature>
<dbReference type="Pfam" id="PF04163">
    <property type="entry name" value="Tht1"/>
    <property type="match status" value="1"/>
</dbReference>
<evidence type="ECO:0000256" key="4">
    <source>
        <dbReference type="ARBA" id="ARBA00022692"/>
    </source>
</evidence>
<keyword evidence="5 11" id="KW-0732">Signal</keyword>
<evidence type="ECO:0000256" key="2">
    <source>
        <dbReference type="ARBA" id="ARBA00010473"/>
    </source>
</evidence>
<evidence type="ECO:0000256" key="9">
    <source>
        <dbReference type="ARBA" id="ARBA00023180"/>
    </source>
</evidence>
<dbReference type="PANTHER" id="PTHR28012">
    <property type="entry name" value="NUCLEAR FUSION PROTEIN KAR5"/>
    <property type="match status" value="1"/>
</dbReference>
<evidence type="ECO:0000256" key="3">
    <source>
        <dbReference type="ARBA" id="ARBA00022459"/>
    </source>
</evidence>
<name>A0A6A6C7X1_ZASCE</name>
<feature type="transmembrane region" description="Helical" evidence="11">
    <location>
        <begin position="498"/>
        <end position="517"/>
    </location>
</feature>
<accession>A0A6A6C7X1</accession>
<dbReference type="GO" id="GO:0005789">
    <property type="term" value="C:endoplasmic reticulum membrane"/>
    <property type="evidence" value="ECO:0007669"/>
    <property type="project" value="UniProtKB-SubCell"/>
</dbReference>
<reference evidence="13" key="1">
    <citation type="journal article" date="2020" name="Stud. Mycol.">
        <title>101 Dothideomycetes genomes: a test case for predicting lifestyles and emergence of pathogens.</title>
        <authorList>
            <person name="Haridas S."/>
            <person name="Albert R."/>
            <person name="Binder M."/>
            <person name="Bloem J."/>
            <person name="Labutti K."/>
            <person name="Salamov A."/>
            <person name="Andreopoulos B."/>
            <person name="Baker S."/>
            <person name="Barry K."/>
            <person name="Bills G."/>
            <person name="Bluhm B."/>
            <person name="Cannon C."/>
            <person name="Castanera R."/>
            <person name="Culley D."/>
            <person name="Daum C."/>
            <person name="Ezra D."/>
            <person name="Gonzalez J."/>
            <person name="Henrissat B."/>
            <person name="Kuo A."/>
            <person name="Liang C."/>
            <person name="Lipzen A."/>
            <person name="Lutzoni F."/>
            <person name="Magnuson J."/>
            <person name="Mondo S."/>
            <person name="Nolan M."/>
            <person name="Ohm R."/>
            <person name="Pangilinan J."/>
            <person name="Park H.-J."/>
            <person name="Ramirez L."/>
            <person name="Alfaro M."/>
            <person name="Sun H."/>
            <person name="Tritt A."/>
            <person name="Yoshinaga Y."/>
            <person name="Zwiers L.-H."/>
            <person name="Turgeon B."/>
            <person name="Goodwin S."/>
            <person name="Spatafora J."/>
            <person name="Crous P."/>
            <person name="Grigoriev I."/>
        </authorList>
    </citation>
    <scope>NUCLEOTIDE SEQUENCE</scope>
    <source>
        <strain evidence="13">ATCC 36951</strain>
    </source>
</reference>